<proteinExistence type="predicted"/>
<keyword evidence="1" id="KW-0430">Lectin</keyword>
<reference evidence="1 2" key="1">
    <citation type="submission" date="2017-04" db="EMBL/GenBank/DDBJ databases">
        <authorList>
            <person name="Afonso C.L."/>
            <person name="Miller P.J."/>
            <person name="Scott M.A."/>
            <person name="Spackman E."/>
            <person name="Goraichik I."/>
            <person name="Dimitrov K.M."/>
            <person name="Suarez D.L."/>
            <person name="Swayne D.E."/>
        </authorList>
    </citation>
    <scope>NUCLEOTIDE SEQUENCE [LARGE SCALE GENOMIC DNA]</scope>
    <source>
        <strain evidence="1 2">USBA 355</strain>
    </source>
</reference>
<protein>
    <submittedName>
        <fullName evidence="1">Concanavalin A-like lectin/glucanases superfamily protein</fullName>
    </submittedName>
</protein>
<gene>
    <name evidence="1" type="ORF">SAMN05428998_1086</name>
</gene>
<sequence length="241" mass="25089">MRPYRLAGRRASYFANAVTIDNAWASISGGFGTNPAYFTISFWLKMLSADSTDQALLYTSGGSFFHLYRDSTNALTLTMATPGGTIIFNQVAAYTGFTVAAGWQHVMMAVDPGSTAECYVNSVARNPPSVGSDGTIAFDRGDFLLGSSTVVGGAKLHADIADFWLDFSWLPPSTAANLAKFRSSGGKPVNLGANGQLPTGSAPRLYLAGPASGFLDNKGAPSPDFTLVSGSLADAASSPSS</sequence>
<dbReference type="Pfam" id="PF13385">
    <property type="entry name" value="Laminin_G_3"/>
    <property type="match status" value="1"/>
</dbReference>
<dbReference type="STRING" id="560819.SAMN05428998_1086"/>
<accession>A0A1Y6BQ72</accession>
<name>A0A1Y6BQ72_9PROT</name>
<dbReference type="Gene3D" id="2.60.120.200">
    <property type="match status" value="1"/>
</dbReference>
<evidence type="ECO:0000313" key="1">
    <source>
        <dbReference type="EMBL" id="SMF23406.1"/>
    </source>
</evidence>
<dbReference type="GO" id="GO:0030246">
    <property type="term" value="F:carbohydrate binding"/>
    <property type="evidence" value="ECO:0007669"/>
    <property type="project" value="UniProtKB-KW"/>
</dbReference>
<dbReference type="EMBL" id="FWZX01000008">
    <property type="protein sequence ID" value="SMF23406.1"/>
    <property type="molecule type" value="Genomic_DNA"/>
</dbReference>
<evidence type="ECO:0000313" key="2">
    <source>
        <dbReference type="Proteomes" id="UP000192917"/>
    </source>
</evidence>
<keyword evidence="2" id="KW-1185">Reference proteome</keyword>
<dbReference type="Proteomes" id="UP000192917">
    <property type="component" value="Unassembled WGS sequence"/>
</dbReference>
<dbReference type="SUPFAM" id="SSF49899">
    <property type="entry name" value="Concanavalin A-like lectins/glucanases"/>
    <property type="match status" value="1"/>
</dbReference>
<dbReference type="InterPro" id="IPR013320">
    <property type="entry name" value="ConA-like_dom_sf"/>
</dbReference>
<dbReference type="RefSeq" id="WP_085122902.1">
    <property type="nucleotide sequence ID" value="NZ_FWZX01000008.1"/>
</dbReference>
<organism evidence="1 2">
    <name type="scientific">Tistlia consotensis USBA 355</name>
    <dbReference type="NCBI Taxonomy" id="560819"/>
    <lineage>
        <taxon>Bacteria</taxon>
        <taxon>Pseudomonadati</taxon>
        <taxon>Pseudomonadota</taxon>
        <taxon>Alphaproteobacteria</taxon>
        <taxon>Rhodospirillales</taxon>
        <taxon>Rhodovibrionaceae</taxon>
        <taxon>Tistlia</taxon>
    </lineage>
</organism>
<dbReference type="AlphaFoldDB" id="A0A1Y6BQ72"/>